<dbReference type="InterPro" id="IPR046748">
    <property type="entry name" value="HipA_2"/>
</dbReference>
<organism evidence="2 3">
    <name type="scientific">Campylobacter rectus</name>
    <name type="common">Wolinella recta</name>
    <dbReference type="NCBI Taxonomy" id="203"/>
    <lineage>
        <taxon>Bacteria</taxon>
        <taxon>Pseudomonadati</taxon>
        <taxon>Campylobacterota</taxon>
        <taxon>Epsilonproteobacteria</taxon>
        <taxon>Campylobacterales</taxon>
        <taxon>Campylobacteraceae</taxon>
        <taxon>Campylobacter</taxon>
    </lineage>
</organism>
<name>A0A6G5QJE4_CAMRE</name>
<dbReference type="Proteomes" id="UP000502377">
    <property type="component" value="Chromosome"/>
</dbReference>
<feature type="domain" description="HipA-like kinase" evidence="1">
    <location>
        <begin position="7"/>
        <end position="243"/>
    </location>
</feature>
<evidence type="ECO:0000259" key="1">
    <source>
        <dbReference type="Pfam" id="PF20613"/>
    </source>
</evidence>
<dbReference type="EMBL" id="CP012543">
    <property type="protein sequence ID" value="QCD45833.1"/>
    <property type="molecule type" value="Genomic_DNA"/>
</dbReference>
<dbReference type="AlphaFoldDB" id="A0A6G5QJE4"/>
<protein>
    <recommendedName>
        <fullName evidence="1">HipA-like kinase domain-containing protein</fullName>
    </recommendedName>
</protein>
<evidence type="ECO:0000313" key="2">
    <source>
        <dbReference type="EMBL" id="QCD45833.1"/>
    </source>
</evidence>
<dbReference type="RefSeq" id="WP_002943060.1">
    <property type="nucleotide sequence ID" value="NZ_CP012543.1"/>
</dbReference>
<sequence>MIKRLEIKDVLETADYGATAPVWVRASDNKIYLLKFRHEQNAEKDISNFNEFLAFMLMRELGLRIYKYNIAFITINESSLQLFSGKVSAESQLNANGSLGTNIGILKIDGAQKFTFSDISKMPKSLIKRIANIDNIMMNSDRTQDNTNILYNPKTKKYSPIDFGLSLLSHRVYEKIKNGEQIGEMYMNWTAGDVTKDRYYIFKNQNKLNFNKNYNTIITMIDGILAQCPSEWEVLQYANEIKQIIAMRILTDTFKGACPCYDF</sequence>
<dbReference type="KEGG" id="crx:CRECT_0124"/>
<dbReference type="Pfam" id="PF20613">
    <property type="entry name" value="HipA_2"/>
    <property type="match status" value="1"/>
</dbReference>
<evidence type="ECO:0000313" key="3">
    <source>
        <dbReference type="Proteomes" id="UP000502377"/>
    </source>
</evidence>
<accession>A0A6G5QJE4</accession>
<reference evidence="2 3" key="1">
    <citation type="submission" date="2016-07" db="EMBL/GenBank/DDBJ databases">
        <title>Comparative genomics of the Campylobacter concisus group.</title>
        <authorList>
            <person name="Miller W.G."/>
            <person name="Yee E."/>
            <person name="Chapman M.H."/>
            <person name="Huynh S."/>
            <person name="Bono J.L."/>
            <person name="On S.L.W."/>
            <person name="StLeger J."/>
            <person name="Foster G."/>
            <person name="Parker C.T."/>
        </authorList>
    </citation>
    <scope>NUCLEOTIDE SEQUENCE [LARGE SCALE GENOMIC DNA]</scope>
    <source>
        <strain evidence="2 3">ATCC 33238</strain>
    </source>
</reference>
<gene>
    <name evidence="2" type="ORF">CRECT_0124</name>
</gene>
<proteinExistence type="predicted"/>